<keyword evidence="2" id="KW-1185">Reference proteome</keyword>
<evidence type="ECO:0000313" key="1">
    <source>
        <dbReference type="EMBL" id="MEQ2424193.1"/>
    </source>
</evidence>
<dbReference type="InterPro" id="IPR011051">
    <property type="entry name" value="RmlC_Cupin_sf"/>
</dbReference>
<evidence type="ECO:0000313" key="2">
    <source>
        <dbReference type="Proteomes" id="UP001454086"/>
    </source>
</evidence>
<proteinExistence type="predicted"/>
<name>A0ABV1D1B6_9FIRM</name>
<dbReference type="Proteomes" id="UP001454086">
    <property type="component" value="Unassembled WGS sequence"/>
</dbReference>
<dbReference type="RefSeq" id="WP_040380077.1">
    <property type="nucleotide sequence ID" value="NZ_JBBMFM010000010.1"/>
</dbReference>
<comment type="caution">
    <text evidence="1">The sequence shown here is derived from an EMBL/GenBank/DDBJ whole genome shotgun (WGS) entry which is preliminary data.</text>
</comment>
<accession>A0ABV1D1B6</accession>
<dbReference type="GO" id="GO:0016853">
    <property type="term" value="F:isomerase activity"/>
    <property type="evidence" value="ECO:0007669"/>
    <property type="project" value="UniProtKB-KW"/>
</dbReference>
<reference evidence="1 2" key="1">
    <citation type="submission" date="2024-03" db="EMBL/GenBank/DDBJ databases">
        <title>Human intestinal bacterial collection.</title>
        <authorList>
            <person name="Pauvert C."/>
            <person name="Hitch T.C.A."/>
            <person name="Clavel T."/>
        </authorList>
    </citation>
    <scope>NUCLEOTIDE SEQUENCE [LARGE SCALE GENOMIC DNA]</scope>
    <source>
        <strain evidence="1 2">CLA-SR-H021</strain>
    </source>
</reference>
<dbReference type="CDD" id="cd07010">
    <property type="entry name" value="cupin_PMI_type_I_N_bac"/>
    <property type="match status" value="1"/>
</dbReference>
<dbReference type="InterPro" id="IPR014710">
    <property type="entry name" value="RmlC-like_jellyroll"/>
</dbReference>
<gene>
    <name evidence="1" type="ORF">WMQ36_04340</name>
</gene>
<protein>
    <submittedName>
        <fullName evidence="1">Type I phosphomannose isomerase catalytic subunit</fullName>
    </submittedName>
</protein>
<sequence>MKKALIKLPRNRVRRNYLGGAGIDRLHGEPVCVDNDRPEEWLGSMVEAVNPGMDVIEHEGLIQVDTDEGKRYLRDMVDGEKEYYLGDCMRKDGSWQLSFLYKILDSSMRLHIQAHPTSGFARSVMGKRYGKLECYYILRVREDIEPYIYLGFQHSPSRKEWKDIIESQDKERMEACFEKIPVKPGEVWYIPGGMPHAIGEGITLLEIMEPSDLVVRCEFEREGIIVPEEGRFMGRDIDFCLDIFDYNEYSKEDIVRKCKVSPVVLKDSPEYKELLLINETFTPCFYVGKIEVMKDSVISHHGRFTIGLVTRGACVMEADGCRMALRQGDSFAIAASVQNYKVDVEDGAELCMVYPGNDMKMDI</sequence>
<organism evidence="1 2">
    <name type="scientific">Enterocloster hominis</name>
    <name type="common">ex Hitch et al. 2024</name>
    <dbReference type="NCBI Taxonomy" id="1917870"/>
    <lineage>
        <taxon>Bacteria</taxon>
        <taxon>Bacillati</taxon>
        <taxon>Bacillota</taxon>
        <taxon>Clostridia</taxon>
        <taxon>Lachnospirales</taxon>
        <taxon>Lachnospiraceae</taxon>
        <taxon>Enterocloster</taxon>
    </lineage>
</organism>
<dbReference type="EMBL" id="JBBMFM010000010">
    <property type="protein sequence ID" value="MEQ2424193.1"/>
    <property type="molecule type" value="Genomic_DNA"/>
</dbReference>
<keyword evidence="1" id="KW-0413">Isomerase</keyword>
<dbReference type="Gene3D" id="2.60.120.10">
    <property type="entry name" value="Jelly Rolls"/>
    <property type="match status" value="2"/>
</dbReference>
<dbReference type="SUPFAM" id="SSF51182">
    <property type="entry name" value="RmlC-like cupins"/>
    <property type="match status" value="1"/>
</dbReference>